<protein>
    <recommendedName>
        <fullName evidence="3">DUF1684 domain-containing protein</fullName>
    </recommendedName>
</protein>
<dbReference type="PANTHER" id="PTHR41913">
    <property type="entry name" value="DUF1684 DOMAIN-CONTAINING PROTEIN"/>
    <property type="match status" value="1"/>
</dbReference>
<dbReference type="InterPro" id="IPR012467">
    <property type="entry name" value="DUF1684"/>
</dbReference>
<evidence type="ECO:0000313" key="2">
    <source>
        <dbReference type="Proteomes" id="UP000183945"/>
    </source>
</evidence>
<dbReference type="Pfam" id="PF07920">
    <property type="entry name" value="DUF1684"/>
    <property type="match status" value="1"/>
</dbReference>
<evidence type="ECO:0000313" key="1">
    <source>
        <dbReference type="EMBL" id="SHF48131.1"/>
    </source>
</evidence>
<evidence type="ECO:0008006" key="3">
    <source>
        <dbReference type="Google" id="ProtNLM"/>
    </source>
</evidence>
<dbReference type="STRING" id="1073325.SAMN05444483_101274"/>
<dbReference type="Proteomes" id="UP000183945">
    <property type="component" value="Unassembled WGS sequence"/>
</dbReference>
<keyword evidence="2" id="KW-1185">Reference proteome</keyword>
<dbReference type="OrthoDB" id="5493262at2"/>
<dbReference type="PANTHER" id="PTHR41913:SF1">
    <property type="entry name" value="DUF1684 DOMAIN-CONTAINING PROTEIN"/>
    <property type="match status" value="1"/>
</dbReference>
<sequence>MLNILKPNYSQWRFAVFIMLFLGNLGLAQEVDAVAFQKEMNEKFMNPEETPLSSQDLKNFKTLDFFQVNEDYKIMANFVRTPAEAPFLMQTTTERTPVYVKYGELYFTLKGRDFKLNVYQNRELLLDSEYYNHLFLPFTDLTNGESTYAGGRYLDLKIPTKSAISLDFNKAYNPYCAYNGKYSCPIPPAENDMNIAIKAGVKNYK</sequence>
<dbReference type="EMBL" id="FQVT01000001">
    <property type="protein sequence ID" value="SHF48131.1"/>
    <property type="molecule type" value="Genomic_DNA"/>
</dbReference>
<organism evidence="1 2">
    <name type="scientific">Salegentibacter echinorum</name>
    <dbReference type="NCBI Taxonomy" id="1073325"/>
    <lineage>
        <taxon>Bacteria</taxon>
        <taxon>Pseudomonadati</taxon>
        <taxon>Bacteroidota</taxon>
        <taxon>Flavobacteriia</taxon>
        <taxon>Flavobacteriales</taxon>
        <taxon>Flavobacteriaceae</taxon>
        <taxon>Salegentibacter</taxon>
    </lineage>
</organism>
<gene>
    <name evidence="1" type="ORF">SAMN05444483_101274</name>
</gene>
<name>A0A1M5C0A3_SALEC</name>
<reference evidence="2" key="1">
    <citation type="submission" date="2016-11" db="EMBL/GenBank/DDBJ databases">
        <authorList>
            <person name="Varghese N."/>
            <person name="Submissions S."/>
        </authorList>
    </citation>
    <scope>NUCLEOTIDE SEQUENCE [LARGE SCALE GENOMIC DNA]</scope>
    <source>
        <strain evidence="2">DSM 24579</strain>
    </source>
</reference>
<dbReference type="AlphaFoldDB" id="A0A1M5C0A3"/>
<accession>A0A1M5C0A3</accession>
<proteinExistence type="predicted"/>